<comment type="similarity">
    <text evidence="1">Belongs to the AfsR/DnrI/RedD regulatory family.</text>
</comment>
<feature type="region of interest" description="Disordered" evidence="6">
    <location>
        <begin position="751"/>
        <end position="801"/>
    </location>
</feature>
<evidence type="ECO:0000256" key="6">
    <source>
        <dbReference type="SAM" id="MobiDB-lite"/>
    </source>
</evidence>
<dbReference type="Gene3D" id="1.10.10.10">
    <property type="entry name" value="Winged helix-like DNA-binding domain superfamily/Winged helix DNA-binding domain"/>
    <property type="match status" value="1"/>
</dbReference>
<feature type="DNA-binding region" description="OmpR/PhoB-type" evidence="5">
    <location>
        <begin position="1"/>
        <end position="97"/>
    </location>
</feature>
<dbReference type="SMART" id="SM01043">
    <property type="entry name" value="BTAD"/>
    <property type="match status" value="1"/>
</dbReference>
<keyword evidence="3 5" id="KW-0238">DNA-binding</keyword>
<dbReference type="InterPro" id="IPR027417">
    <property type="entry name" value="P-loop_NTPase"/>
</dbReference>
<evidence type="ECO:0000256" key="1">
    <source>
        <dbReference type="ARBA" id="ARBA00005820"/>
    </source>
</evidence>
<evidence type="ECO:0000256" key="5">
    <source>
        <dbReference type="PROSITE-ProRule" id="PRU01091"/>
    </source>
</evidence>
<dbReference type="Gene3D" id="3.40.50.300">
    <property type="entry name" value="P-loop containing nucleotide triphosphate hydrolases"/>
    <property type="match status" value="1"/>
</dbReference>
<dbReference type="EMBL" id="JAERRJ010000002">
    <property type="protein sequence ID" value="MBL1074182.1"/>
    <property type="molecule type" value="Genomic_DNA"/>
</dbReference>
<dbReference type="SUPFAM" id="SSF48452">
    <property type="entry name" value="TPR-like"/>
    <property type="match status" value="1"/>
</dbReference>
<dbReference type="Pfam" id="PF03704">
    <property type="entry name" value="BTAD"/>
    <property type="match status" value="1"/>
</dbReference>
<dbReference type="SUPFAM" id="SSF52540">
    <property type="entry name" value="P-loop containing nucleoside triphosphate hydrolases"/>
    <property type="match status" value="1"/>
</dbReference>
<evidence type="ECO:0000259" key="7">
    <source>
        <dbReference type="PROSITE" id="PS51755"/>
    </source>
</evidence>
<dbReference type="InterPro" id="IPR016032">
    <property type="entry name" value="Sig_transdc_resp-reg_C-effctor"/>
</dbReference>
<organism evidence="8 9">
    <name type="scientific">Nocardia acididurans</name>
    <dbReference type="NCBI Taxonomy" id="2802282"/>
    <lineage>
        <taxon>Bacteria</taxon>
        <taxon>Bacillati</taxon>
        <taxon>Actinomycetota</taxon>
        <taxon>Actinomycetes</taxon>
        <taxon>Mycobacteriales</taxon>
        <taxon>Nocardiaceae</taxon>
        <taxon>Nocardia</taxon>
    </lineage>
</organism>
<dbReference type="CDD" id="cd15831">
    <property type="entry name" value="BTAD"/>
    <property type="match status" value="1"/>
</dbReference>
<feature type="region of interest" description="Disordered" evidence="6">
    <location>
        <begin position="693"/>
        <end position="717"/>
    </location>
</feature>
<name>A0ABS1M0I8_9NOCA</name>
<evidence type="ECO:0000256" key="3">
    <source>
        <dbReference type="ARBA" id="ARBA00023125"/>
    </source>
</evidence>
<dbReference type="PROSITE" id="PS51755">
    <property type="entry name" value="OMPR_PHOB"/>
    <property type="match status" value="1"/>
</dbReference>
<dbReference type="SMART" id="SM00862">
    <property type="entry name" value="Trans_reg_C"/>
    <property type="match status" value="1"/>
</dbReference>
<dbReference type="Pfam" id="PF00486">
    <property type="entry name" value="Trans_reg_C"/>
    <property type="match status" value="1"/>
</dbReference>
<dbReference type="PANTHER" id="PTHR35807">
    <property type="entry name" value="TRANSCRIPTIONAL REGULATOR REDD-RELATED"/>
    <property type="match status" value="1"/>
</dbReference>
<evidence type="ECO:0000313" key="9">
    <source>
        <dbReference type="Proteomes" id="UP000602198"/>
    </source>
</evidence>
<comment type="caution">
    <text evidence="8">The sequence shown here is derived from an EMBL/GenBank/DDBJ whole genome shotgun (WGS) entry which is preliminary data.</text>
</comment>
<reference evidence="8 9" key="1">
    <citation type="submission" date="2021-01" db="EMBL/GenBank/DDBJ databases">
        <title>WGS of actinomycetes isolated from Thailand.</title>
        <authorList>
            <person name="Thawai C."/>
        </authorList>
    </citation>
    <scope>NUCLEOTIDE SEQUENCE [LARGE SCALE GENOMIC DNA]</scope>
    <source>
        <strain evidence="8 9">LPG 2</strain>
    </source>
</reference>
<keyword evidence="9" id="KW-1185">Reference proteome</keyword>
<dbReference type="InterPro" id="IPR011990">
    <property type="entry name" value="TPR-like_helical_dom_sf"/>
</dbReference>
<dbReference type="InterPro" id="IPR051677">
    <property type="entry name" value="AfsR-DnrI-RedD_regulator"/>
</dbReference>
<dbReference type="InterPro" id="IPR001867">
    <property type="entry name" value="OmpR/PhoB-type_DNA-bd"/>
</dbReference>
<sequence length="1220" mass="128152">MAYFQVLGPLRAVDERGALPLKGPRHRALLARLLIAGERVVPVHQLVDDLWEDPPRDPVGTLQTFVSDLRRILEPNRPPRHPATILVTEAPGYALHPDGLDSRRFENLVRESGDLLAAGAPAVAAAFGAPGNIFDAAPALWQGPAYAEFAERPWARAEIARLDELRLLAIEQRASALVILGRYTEAAAVLEAHLAAHPLRENGWHTLVLALYRAGRQADALAALRTVRDRLRTELGIDPGPALRALETAVLAQSPDLAPEPAAVTIPAHPAGIPKPALFVGRAPQLALLHSAAETVSRRDKPVLALISGTEGAGKTALAEVFSAELAEQGWATAWGPSPEDRGTPPNWPWTRILERLTPEFPFTRHDSVEPDSSDPVVARFQAHQAAVDYLRSVARQAPLLVVFDDLHWAGEETLDLLIALSAAPMDGPLLLVAAYRGTDTNAALTAALARLARAEPLRLQLHGLSEPETADLVRALAGTGVSDSTVHRIHRRGTGNPFLTRELARLLSEEGADALTAVPPGVRDVVRHRLSRIPEPERTVLQQASVLGVEVDAELLTEVSGDPPGVLAAVEAASRAEFLTESDTTTVAFTHALVRDVVYRDIPALRRSLWHTRAGELLERRGTADAALLAHHFVSAATRSTAAQAARYATAAARAAEQVFAPHEAARWWGDAVAAYDRLGAAGSGIDSAPAPLSRGGSAGAAGSSSGSAGAAGSSGGFAGGAGSSGGFAGGAGSSGGFAGGAGSSGGFAGGAGSRGGSAVTPRLLRDDSAGRVPFESTGQDSPGARVAHPHDGHEAIDNPAGFDAGALVLGGSSVASNTAAPHDLRGDFGVAAERGARSGSEGGADLVRDRLMALTGLIRALAVTGRLAEARWYRGAALRTARGLADPEVAARVVVAFDVPAVWTDTDDPRLADQVVATAEWALRELPDADRELRCRLLVAIALELRAAGTERARTAIAEAETLAAALDRPSLRALVRNAQFMQTFHRAGLAPERARIGADLIELARAHDLVTFEVLGQLIRIQSFSAMADFDAADTAARAVDALAERYDLPLVGVFTAWYSALRQSITGTSAEAEAAYRSASAAFAPTAMPGLADGLLPLALLCVRLRHGLAVDQDPGTEWGPHEPWVRPLILLERGVPGAARDAVLALPDPPADLLLELRLCLVARAALALGEQPLIRRIHDRLRPAAAELAGAGTGLVTLEPVEHYLELLAAALAE</sequence>
<dbReference type="Gene3D" id="1.25.40.10">
    <property type="entry name" value="Tetratricopeptide repeat domain"/>
    <property type="match status" value="1"/>
</dbReference>
<protein>
    <submittedName>
        <fullName evidence="8">AAA family ATPase</fullName>
    </submittedName>
</protein>
<evidence type="ECO:0000313" key="8">
    <source>
        <dbReference type="EMBL" id="MBL1074182.1"/>
    </source>
</evidence>
<dbReference type="InterPro" id="IPR036388">
    <property type="entry name" value="WH-like_DNA-bd_sf"/>
</dbReference>
<evidence type="ECO:0000256" key="2">
    <source>
        <dbReference type="ARBA" id="ARBA00023015"/>
    </source>
</evidence>
<accession>A0ABS1M0I8</accession>
<dbReference type="InterPro" id="IPR041664">
    <property type="entry name" value="AAA_16"/>
</dbReference>
<dbReference type="Pfam" id="PF13191">
    <property type="entry name" value="AAA_16"/>
    <property type="match status" value="1"/>
</dbReference>
<gene>
    <name evidence="8" type="ORF">JK358_07210</name>
</gene>
<keyword evidence="2" id="KW-0805">Transcription regulation</keyword>
<dbReference type="InterPro" id="IPR005158">
    <property type="entry name" value="BTAD"/>
</dbReference>
<keyword evidence="4" id="KW-0804">Transcription</keyword>
<feature type="domain" description="OmpR/PhoB-type" evidence="7">
    <location>
        <begin position="1"/>
        <end position="97"/>
    </location>
</feature>
<feature type="compositionally biased region" description="Low complexity" evidence="6">
    <location>
        <begin position="702"/>
        <end position="713"/>
    </location>
</feature>
<dbReference type="PANTHER" id="PTHR35807:SF1">
    <property type="entry name" value="TRANSCRIPTIONAL REGULATOR REDD"/>
    <property type="match status" value="1"/>
</dbReference>
<dbReference type="SUPFAM" id="SSF46894">
    <property type="entry name" value="C-terminal effector domain of the bipartite response regulators"/>
    <property type="match status" value="1"/>
</dbReference>
<dbReference type="Proteomes" id="UP000602198">
    <property type="component" value="Unassembled WGS sequence"/>
</dbReference>
<proteinExistence type="inferred from homology"/>
<evidence type="ECO:0000256" key="4">
    <source>
        <dbReference type="ARBA" id="ARBA00023163"/>
    </source>
</evidence>
<dbReference type="RefSeq" id="WP_201945003.1">
    <property type="nucleotide sequence ID" value="NZ_JAERRJ010000002.1"/>
</dbReference>